<feature type="domain" description="NAD-dependent epimerase/dehydratase" evidence="1">
    <location>
        <begin position="7"/>
        <end position="237"/>
    </location>
</feature>
<dbReference type="Gene3D" id="3.40.50.720">
    <property type="entry name" value="NAD(P)-binding Rossmann-like Domain"/>
    <property type="match status" value="1"/>
</dbReference>
<dbReference type="STRING" id="1314783.A0A165NBQ8"/>
<dbReference type="PANTHER" id="PTHR48079:SF6">
    <property type="entry name" value="NAD(P)-BINDING DOMAIN-CONTAINING PROTEIN-RELATED"/>
    <property type="match status" value="1"/>
</dbReference>
<evidence type="ECO:0000313" key="3">
    <source>
        <dbReference type="Proteomes" id="UP000076727"/>
    </source>
</evidence>
<reference evidence="2 3" key="1">
    <citation type="journal article" date="2016" name="Mol. Biol. Evol.">
        <title>Comparative Genomics of Early-Diverging Mushroom-Forming Fungi Provides Insights into the Origins of Lignocellulose Decay Capabilities.</title>
        <authorList>
            <person name="Nagy L.G."/>
            <person name="Riley R."/>
            <person name="Tritt A."/>
            <person name="Adam C."/>
            <person name="Daum C."/>
            <person name="Floudas D."/>
            <person name="Sun H."/>
            <person name="Yadav J.S."/>
            <person name="Pangilinan J."/>
            <person name="Larsson K.H."/>
            <person name="Matsuura K."/>
            <person name="Barry K."/>
            <person name="Labutti K."/>
            <person name="Kuo R."/>
            <person name="Ohm R.A."/>
            <person name="Bhattacharya S.S."/>
            <person name="Shirouzu T."/>
            <person name="Yoshinaga Y."/>
            <person name="Martin F.M."/>
            <person name="Grigoriev I.V."/>
            <person name="Hibbett D.S."/>
        </authorList>
    </citation>
    <scope>NUCLEOTIDE SEQUENCE [LARGE SCALE GENOMIC DNA]</scope>
    <source>
        <strain evidence="2 3">L-15889</strain>
    </source>
</reference>
<dbReference type="InterPro" id="IPR036291">
    <property type="entry name" value="NAD(P)-bd_dom_sf"/>
</dbReference>
<protein>
    <submittedName>
        <fullName evidence="2">NAD(P)-binding protein</fullName>
    </submittedName>
</protein>
<dbReference type="Proteomes" id="UP000076727">
    <property type="component" value="Unassembled WGS sequence"/>
</dbReference>
<gene>
    <name evidence="2" type="ORF">DAEQUDRAFT_440032</name>
</gene>
<keyword evidence="3" id="KW-1185">Reference proteome</keyword>
<dbReference type="EMBL" id="KV429084">
    <property type="protein sequence ID" value="KZT66776.1"/>
    <property type="molecule type" value="Genomic_DNA"/>
</dbReference>
<dbReference type="GO" id="GO:0004029">
    <property type="term" value="F:aldehyde dehydrogenase (NAD+) activity"/>
    <property type="evidence" value="ECO:0007669"/>
    <property type="project" value="TreeGrafter"/>
</dbReference>
<dbReference type="InterPro" id="IPR001509">
    <property type="entry name" value="Epimerase_deHydtase"/>
</dbReference>
<dbReference type="PANTHER" id="PTHR48079">
    <property type="entry name" value="PROTEIN YEEZ"/>
    <property type="match status" value="1"/>
</dbReference>
<proteinExistence type="predicted"/>
<sequence length="308" mass="33475">MAGKTKILFLGATGFIGGSVLNRLLKHPKADTFVITTLVRSPEKAKLLEKLGVTAEIASLSDHDKIELFASRAHVIFNAAHSDDLPAVLAMLRGMRKGHETTGQLPVLIHTSGAGELIQRAPSEEIIYSDLNIEQLKAVPQTAIHRNVDLAVISADEQGYARTLIVMPSLVYGIASGLVFDAGIAKRVSFMDVTLIKAALDRKRSGMVGLGKASWPYVHVDDVAELYIMLFDAIRSEPPSVGHGWEGFYFAENGHNSWLELGKAIGQALVDLGLTENAEPTSFTDEELMKYWGSVVRLSVMHSSLTII</sequence>
<evidence type="ECO:0000313" key="2">
    <source>
        <dbReference type="EMBL" id="KZT66776.1"/>
    </source>
</evidence>
<dbReference type="SUPFAM" id="SSF51735">
    <property type="entry name" value="NAD(P)-binding Rossmann-fold domains"/>
    <property type="match status" value="1"/>
</dbReference>
<accession>A0A165NBQ8</accession>
<dbReference type="InterPro" id="IPR051783">
    <property type="entry name" value="NAD(P)-dependent_oxidoreduct"/>
</dbReference>
<dbReference type="Pfam" id="PF01370">
    <property type="entry name" value="Epimerase"/>
    <property type="match status" value="1"/>
</dbReference>
<dbReference type="OrthoDB" id="10262413at2759"/>
<dbReference type="AlphaFoldDB" id="A0A165NBQ8"/>
<dbReference type="GO" id="GO:0005737">
    <property type="term" value="C:cytoplasm"/>
    <property type="evidence" value="ECO:0007669"/>
    <property type="project" value="TreeGrafter"/>
</dbReference>
<organism evidence="2 3">
    <name type="scientific">Daedalea quercina L-15889</name>
    <dbReference type="NCBI Taxonomy" id="1314783"/>
    <lineage>
        <taxon>Eukaryota</taxon>
        <taxon>Fungi</taxon>
        <taxon>Dikarya</taxon>
        <taxon>Basidiomycota</taxon>
        <taxon>Agaricomycotina</taxon>
        <taxon>Agaricomycetes</taxon>
        <taxon>Polyporales</taxon>
        <taxon>Fomitopsis</taxon>
    </lineage>
</organism>
<name>A0A165NBQ8_9APHY</name>
<evidence type="ECO:0000259" key="1">
    <source>
        <dbReference type="Pfam" id="PF01370"/>
    </source>
</evidence>